<evidence type="ECO:0000313" key="7">
    <source>
        <dbReference type="EMBL" id="GLR67316.1"/>
    </source>
</evidence>
<keyword evidence="2" id="KW-1003">Cell membrane</keyword>
<dbReference type="PANTHER" id="PTHR30250">
    <property type="entry name" value="PST FAMILY PREDICTED COLANIC ACID TRANSPORTER"/>
    <property type="match status" value="1"/>
</dbReference>
<evidence type="ECO:0000256" key="4">
    <source>
        <dbReference type="ARBA" id="ARBA00022989"/>
    </source>
</evidence>
<comment type="subcellular location">
    <subcellularLocation>
        <location evidence="1">Cell membrane</location>
        <topology evidence="1">Multi-pass membrane protein</topology>
    </subcellularLocation>
</comment>
<evidence type="ECO:0000256" key="5">
    <source>
        <dbReference type="ARBA" id="ARBA00023136"/>
    </source>
</evidence>
<evidence type="ECO:0008006" key="9">
    <source>
        <dbReference type="Google" id="ProtNLM"/>
    </source>
</evidence>
<organism evidence="7 8">
    <name type="scientific">Acidocella aquatica</name>
    <dbReference type="NCBI Taxonomy" id="1922313"/>
    <lineage>
        <taxon>Bacteria</taxon>
        <taxon>Pseudomonadati</taxon>
        <taxon>Pseudomonadota</taxon>
        <taxon>Alphaproteobacteria</taxon>
        <taxon>Acetobacterales</taxon>
        <taxon>Acidocellaceae</taxon>
        <taxon>Acidocella</taxon>
    </lineage>
</organism>
<feature type="transmembrane region" description="Helical" evidence="6">
    <location>
        <begin position="217"/>
        <end position="237"/>
    </location>
</feature>
<evidence type="ECO:0000256" key="2">
    <source>
        <dbReference type="ARBA" id="ARBA00022475"/>
    </source>
</evidence>
<feature type="transmembrane region" description="Helical" evidence="6">
    <location>
        <begin position="300"/>
        <end position="325"/>
    </location>
</feature>
<reference evidence="8" key="1">
    <citation type="journal article" date="2019" name="Int. J. Syst. Evol. Microbiol.">
        <title>The Global Catalogue of Microorganisms (GCM) 10K type strain sequencing project: providing services to taxonomists for standard genome sequencing and annotation.</title>
        <authorList>
            <consortium name="The Broad Institute Genomics Platform"/>
            <consortium name="The Broad Institute Genome Sequencing Center for Infectious Disease"/>
            <person name="Wu L."/>
            <person name="Ma J."/>
        </authorList>
    </citation>
    <scope>NUCLEOTIDE SEQUENCE [LARGE SCALE GENOMIC DNA]</scope>
    <source>
        <strain evidence="8">NBRC 112502</strain>
    </source>
</reference>
<feature type="transmembrane region" description="Helical" evidence="6">
    <location>
        <begin position="21"/>
        <end position="46"/>
    </location>
</feature>
<sequence>MPRERNRRILFISGIGLGQRAAQLLSTLITLPLVLHALGLAGFGIWGAATSLAWLSSMLDLGLGSALLSLLPQAKAAGQSAALHRYITASLCIAACLSLLVLGGGAALWLGGQHLLSAPFLAAVILLALNIPLNISRDIWFGLHKGYIAGYWDFAQTLLTLALLLLAAWWGGGITIMTIAVYAAMLAINAASLAHALLRHPELRPRAPPAIAALREILTRGSLLFAITIAASCAYSFDTLLALHWRGAAAAAQMVIAMRVCTTAIGFLNIITQPLWPEFVEAAAEGDLLWLKKILRHGTLLTSALAIAGSALIVAFGAPVLRWWLHQDMHITQAFLWVMAAWIIALNLPRIAGLYLNAVSELKFQIYLLTAAALLGFILKYFAVKSFGAAGILAATPILWLLIVAPAYFWLAWGRVQRGN</sequence>
<feature type="transmembrane region" description="Helical" evidence="6">
    <location>
        <begin position="83"/>
        <end position="110"/>
    </location>
</feature>
<gene>
    <name evidence="7" type="ORF">GCM10010909_19970</name>
</gene>
<dbReference type="EMBL" id="BSOS01000065">
    <property type="protein sequence ID" value="GLR67316.1"/>
    <property type="molecule type" value="Genomic_DNA"/>
</dbReference>
<keyword evidence="4 6" id="KW-1133">Transmembrane helix</keyword>
<dbReference type="PANTHER" id="PTHR30250:SF26">
    <property type="entry name" value="PSMA PROTEIN"/>
    <property type="match status" value="1"/>
</dbReference>
<dbReference type="RefSeq" id="WP_284258047.1">
    <property type="nucleotide sequence ID" value="NZ_BSOS01000065.1"/>
</dbReference>
<keyword evidence="3 6" id="KW-0812">Transmembrane</keyword>
<feature type="transmembrane region" description="Helical" evidence="6">
    <location>
        <begin position="147"/>
        <end position="170"/>
    </location>
</feature>
<feature type="transmembrane region" description="Helical" evidence="6">
    <location>
        <begin position="389"/>
        <end position="411"/>
    </location>
</feature>
<proteinExistence type="predicted"/>
<feature type="transmembrane region" description="Helical" evidence="6">
    <location>
        <begin position="364"/>
        <end position="383"/>
    </location>
</feature>
<accession>A0ABQ6A636</accession>
<feature type="transmembrane region" description="Helical" evidence="6">
    <location>
        <begin position="52"/>
        <end position="71"/>
    </location>
</feature>
<dbReference type="InterPro" id="IPR050833">
    <property type="entry name" value="Poly_Biosynth_Transport"/>
</dbReference>
<evidence type="ECO:0000256" key="1">
    <source>
        <dbReference type="ARBA" id="ARBA00004651"/>
    </source>
</evidence>
<feature type="transmembrane region" description="Helical" evidence="6">
    <location>
        <begin position="176"/>
        <end position="197"/>
    </location>
</feature>
<feature type="transmembrane region" description="Helical" evidence="6">
    <location>
        <begin position="116"/>
        <end position="135"/>
    </location>
</feature>
<name>A0ABQ6A636_9PROT</name>
<protein>
    <recommendedName>
        <fullName evidence="9">O-antigen/teichoic acid export membrane protein</fullName>
    </recommendedName>
</protein>
<evidence type="ECO:0000256" key="3">
    <source>
        <dbReference type="ARBA" id="ARBA00022692"/>
    </source>
</evidence>
<dbReference type="Proteomes" id="UP001156641">
    <property type="component" value="Unassembled WGS sequence"/>
</dbReference>
<evidence type="ECO:0000313" key="8">
    <source>
        <dbReference type="Proteomes" id="UP001156641"/>
    </source>
</evidence>
<keyword evidence="5 6" id="KW-0472">Membrane</keyword>
<keyword evidence="8" id="KW-1185">Reference proteome</keyword>
<comment type="caution">
    <text evidence="7">The sequence shown here is derived from an EMBL/GenBank/DDBJ whole genome shotgun (WGS) entry which is preliminary data.</text>
</comment>
<feature type="transmembrane region" description="Helical" evidence="6">
    <location>
        <begin position="331"/>
        <end position="352"/>
    </location>
</feature>
<evidence type="ECO:0000256" key="6">
    <source>
        <dbReference type="SAM" id="Phobius"/>
    </source>
</evidence>